<evidence type="ECO:0000313" key="1">
    <source>
        <dbReference type="EMBL" id="RQN09070.1"/>
    </source>
</evidence>
<comment type="caution">
    <text evidence="1">The sequence shown here is derived from an EMBL/GenBank/DDBJ whole genome shotgun (WGS) entry which is preliminary data.</text>
</comment>
<protein>
    <submittedName>
        <fullName evidence="1">Uncharacterized protein</fullName>
    </submittedName>
</protein>
<sequence>MAQWHLARLRASPNDLDPWDDEFILEIRRLLEGGLVERAERFVLAVTQELLAWNLPADILWVRLEQTNSVIALEAKANRTFVSWARSRASVLHRQWALGEQQKALSRAAEATRQAGVEREREEERSREIIRQRPISGRY</sequence>
<proteinExistence type="predicted"/>
<accession>A0A3N6WP51</accession>
<gene>
    <name evidence="1" type="ORF">EHW97_05105</name>
</gene>
<keyword evidence="2" id="KW-1185">Reference proteome</keyword>
<dbReference type="EMBL" id="RQJX01000004">
    <property type="protein sequence ID" value="RQN09070.1"/>
    <property type="molecule type" value="Genomic_DNA"/>
</dbReference>
<dbReference type="Proteomes" id="UP000275225">
    <property type="component" value="Unassembled WGS sequence"/>
</dbReference>
<reference evidence="1 2" key="1">
    <citation type="submission" date="2018-11" db="EMBL/GenBank/DDBJ databases">
        <authorList>
            <person name="Li F."/>
        </authorList>
    </citation>
    <scope>NUCLEOTIDE SEQUENCE [LARGE SCALE GENOMIC DNA]</scope>
    <source>
        <strain evidence="1 2">YS17T</strain>
    </source>
</reference>
<evidence type="ECO:0000313" key="2">
    <source>
        <dbReference type="Proteomes" id="UP000275225"/>
    </source>
</evidence>
<dbReference type="AlphaFoldDB" id="A0A3N6WP51"/>
<organism evidence="1 2">
    <name type="scientific">Aeromicrobium camelliae</name>
    <dbReference type="NCBI Taxonomy" id="1538144"/>
    <lineage>
        <taxon>Bacteria</taxon>
        <taxon>Bacillati</taxon>
        <taxon>Actinomycetota</taxon>
        <taxon>Actinomycetes</taxon>
        <taxon>Propionibacteriales</taxon>
        <taxon>Nocardioidaceae</taxon>
        <taxon>Aeromicrobium</taxon>
    </lineage>
</organism>
<dbReference type="RefSeq" id="WP_124236076.1">
    <property type="nucleotide sequence ID" value="NZ_JBHUFI010000001.1"/>
</dbReference>
<name>A0A3N6WP51_9ACTN</name>